<accession>A0AAX0QAA4</accession>
<dbReference type="Proteomes" id="UP000243820">
    <property type="component" value="Unassembled WGS sequence"/>
</dbReference>
<name>A0AAX0QAA4_9EURY</name>
<dbReference type="AlphaFoldDB" id="A0AAX0QAA4"/>
<protein>
    <submittedName>
        <fullName evidence="1">Uncharacterized protein</fullName>
    </submittedName>
</protein>
<evidence type="ECO:0000313" key="1">
    <source>
        <dbReference type="EMBL" id="PAV10303.1"/>
    </source>
</evidence>
<proteinExistence type="predicted"/>
<organism evidence="1 2">
    <name type="scientific">Methanocorpusculum parvum</name>
    <dbReference type="NCBI Taxonomy" id="2193"/>
    <lineage>
        <taxon>Archaea</taxon>
        <taxon>Methanobacteriati</taxon>
        <taxon>Methanobacteriota</taxon>
        <taxon>Stenosarchaea group</taxon>
        <taxon>Methanomicrobia</taxon>
        <taxon>Methanomicrobiales</taxon>
        <taxon>Methanocorpusculaceae</taxon>
        <taxon>Methanocorpusculum</taxon>
    </lineage>
</organism>
<reference evidence="1 2" key="1">
    <citation type="journal article" date="2017" name="BMC Genomics">
        <title>Genomic analysis of methanogenic archaea reveals a shift towards energy conservation.</title>
        <authorList>
            <person name="Gilmore S.P."/>
            <person name="Henske J.K."/>
            <person name="Sexton J.A."/>
            <person name="Solomon K.V."/>
            <person name="Seppala S."/>
            <person name="Yoo J.I."/>
            <person name="Huyett L.M."/>
            <person name="Pressman A."/>
            <person name="Cogan J.Z."/>
            <person name="Kivenson V."/>
            <person name="Peng X."/>
            <person name="Tan Y."/>
            <person name="Valentine D.L."/>
            <person name="O'Malley M.A."/>
        </authorList>
    </citation>
    <scope>NUCLEOTIDE SEQUENCE [LARGE SCALE GENOMIC DNA]</scope>
    <source>
        <strain evidence="1 2">XII</strain>
    </source>
</reference>
<dbReference type="RefSeq" id="WP_095641699.1">
    <property type="nucleotide sequence ID" value="NZ_LMVO01000001.1"/>
</dbReference>
<comment type="caution">
    <text evidence="1">The sequence shown here is derived from an EMBL/GenBank/DDBJ whole genome shotgun (WGS) entry which is preliminary data.</text>
</comment>
<keyword evidence="2" id="KW-1185">Reference proteome</keyword>
<evidence type="ECO:0000313" key="2">
    <source>
        <dbReference type="Proteomes" id="UP000243820"/>
    </source>
</evidence>
<gene>
    <name evidence="1" type="ORF">ASJ83_07575</name>
</gene>
<sequence length="266" mass="29362">MGPVQKRILITLSIFGIIIAGFAIAESSFATYESDLPDVVTSSKQNLTADDFTYGPVNYRPGYLPIPIYAESGLYDAEDWIVLFAVVNETPVNGNPFFVRPGSVKIDYIFENLTGTAVFQVYGLRYDSGQTWTTHQFHSPASGYRVIASPQSGILPTLTDYSEELPMIISAANLYYSPDGDMEIGVPFAFPFPKDELNGLSALHFTLDPDMPRGQVTTTSELNGTFYITHTGGDTVRRLILMLAVNSPQTDDFLFTFTSSFVPREV</sequence>
<dbReference type="EMBL" id="LMVO01000001">
    <property type="protein sequence ID" value="PAV10303.1"/>
    <property type="molecule type" value="Genomic_DNA"/>
</dbReference>